<reference evidence="2 3" key="1">
    <citation type="submission" date="2023-07" db="EMBL/GenBank/DDBJ databases">
        <title>Comparative genomics of wheat-associated soil bacteria to identify genetic determinants of phenazine resistance.</title>
        <authorList>
            <person name="Mouncey N."/>
        </authorList>
    </citation>
    <scope>NUCLEOTIDE SEQUENCE [LARGE SCALE GENOMIC DNA]</scope>
    <source>
        <strain evidence="2 3">V2I4</strain>
    </source>
</reference>
<gene>
    <name evidence="2" type="ORF">QF035_000100</name>
</gene>
<name>A0ABU0SG33_9ACTN</name>
<comment type="caution">
    <text evidence="2">The sequence shown here is derived from an EMBL/GenBank/DDBJ whole genome shotgun (WGS) entry which is preliminary data.</text>
</comment>
<evidence type="ECO:0000313" key="2">
    <source>
        <dbReference type="EMBL" id="MDQ1022518.1"/>
    </source>
</evidence>
<accession>A0ABU0SG33</accession>
<evidence type="ECO:0000256" key="1">
    <source>
        <dbReference type="SAM" id="MobiDB-lite"/>
    </source>
</evidence>
<dbReference type="EMBL" id="JAUSZI010000002">
    <property type="protein sequence ID" value="MDQ1022518.1"/>
    <property type="molecule type" value="Genomic_DNA"/>
</dbReference>
<protein>
    <submittedName>
        <fullName evidence="2">Uncharacterized protein</fullName>
    </submittedName>
</protein>
<feature type="region of interest" description="Disordered" evidence="1">
    <location>
        <begin position="49"/>
        <end position="73"/>
    </location>
</feature>
<dbReference type="RefSeq" id="WP_307517385.1">
    <property type="nucleotide sequence ID" value="NZ_JAUSZI010000002.1"/>
</dbReference>
<evidence type="ECO:0000313" key="3">
    <source>
        <dbReference type="Proteomes" id="UP001230328"/>
    </source>
</evidence>
<dbReference type="Proteomes" id="UP001230328">
    <property type="component" value="Unassembled WGS sequence"/>
</dbReference>
<organism evidence="2 3">
    <name type="scientific">Streptomyces umbrinus</name>
    <dbReference type="NCBI Taxonomy" id="67370"/>
    <lineage>
        <taxon>Bacteria</taxon>
        <taxon>Bacillati</taxon>
        <taxon>Actinomycetota</taxon>
        <taxon>Actinomycetes</taxon>
        <taxon>Kitasatosporales</taxon>
        <taxon>Streptomycetaceae</taxon>
        <taxon>Streptomyces</taxon>
        <taxon>Streptomyces phaeochromogenes group</taxon>
    </lineage>
</organism>
<sequence length="73" mass="7780">MLTISPGLRSGGRGEGLSVTQVADKVVEAERRERETRQQLDSPAITVARTPVTRRTSPSIGWRGIPNGAASPP</sequence>
<keyword evidence="3" id="KW-1185">Reference proteome</keyword>
<proteinExistence type="predicted"/>